<comment type="caution">
    <text evidence="2">The sequence shown here is derived from an EMBL/GenBank/DDBJ whole genome shotgun (WGS) entry which is preliminary data.</text>
</comment>
<name>A0A9D3ZX17_9ROSI</name>
<evidence type="ECO:0000313" key="3">
    <source>
        <dbReference type="Proteomes" id="UP000828251"/>
    </source>
</evidence>
<evidence type="ECO:0000256" key="1">
    <source>
        <dbReference type="SAM" id="MobiDB-lite"/>
    </source>
</evidence>
<accession>A0A9D3ZX17</accession>
<dbReference type="EMBL" id="JAIQCV010000009">
    <property type="protein sequence ID" value="KAH1067719.1"/>
    <property type="molecule type" value="Genomic_DNA"/>
</dbReference>
<reference evidence="2 3" key="1">
    <citation type="journal article" date="2021" name="Plant Biotechnol. J.">
        <title>Multi-omics assisted identification of the key and species-specific regulatory components of drought-tolerant mechanisms in Gossypium stocksii.</title>
        <authorList>
            <person name="Yu D."/>
            <person name="Ke L."/>
            <person name="Zhang D."/>
            <person name="Wu Y."/>
            <person name="Sun Y."/>
            <person name="Mei J."/>
            <person name="Sun J."/>
            <person name="Sun Y."/>
        </authorList>
    </citation>
    <scope>NUCLEOTIDE SEQUENCE [LARGE SCALE GENOMIC DNA]</scope>
    <source>
        <strain evidence="3">cv. E1</strain>
        <tissue evidence="2">Leaf</tissue>
    </source>
</reference>
<feature type="region of interest" description="Disordered" evidence="1">
    <location>
        <begin position="145"/>
        <end position="177"/>
    </location>
</feature>
<proteinExistence type="predicted"/>
<sequence length="177" mass="19196">MAGPPTATYARPLVLHKAAQPLVFIPHSSRGSLVAERGYSPPLPASHAPNFLCHESPLVPLYINLCLSPTNFNQKSPLVVQSQSKKQNLLSHISRDIFIMSSSKSCVIMHDAADVNIKRFQSSSNLSIIMYVDGVLFSNSNLPGKHDGSYSRAPPALEDGDGDDDDNDDDYDYAPAA</sequence>
<evidence type="ECO:0000313" key="2">
    <source>
        <dbReference type="EMBL" id="KAH1067719.1"/>
    </source>
</evidence>
<dbReference type="AlphaFoldDB" id="A0A9D3ZX17"/>
<organism evidence="2 3">
    <name type="scientific">Gossypium stocksii</name>
    <dbReference type="NCBI Taxonomy" id="47602"/>
    <lineage>
        <taxon>Eukaryota</taxon>
        <taxon>Viridiplantae</taxon>
        <taxon>Streptophyta</taxon>
        <taxon>Embryophyta</taxon>
        <taxon>Tracheophyta</taxon>
        <taxon>Spermatophyta</taxon>
        <taxon>Magnoliopsida</taxon>
        <taxon>eudicotyledons</taxon>
        <taxon>Gunneridae</taxon>
        <taxon>Pentapetalae</taxon>
        <taxon>rosids</taxon>
        <taxon>malvids</taxon>
        <taxon>Malvales</taxon>
        <taxon>Malvaceae</taxon>
        <taxon>Malvoideae</taxon>
        <taxon>Gossypium</taxon>
    </lineage>
</organism>
<dbReference type="Proteomes" id="UP000828251">
    <property type="component" value="Unassembled WGS sequence"/>
</dbReference>
<feature type="compositionally biased region" description="Acidic residues" evidence="1">
    <location>
        <begin position="158"/>
        <end position="177"/>
    </location>
</feature>
<dbReference type="OrthoDB" id="10315810at2759"/>
<protein>
    <submittedName>
        <fullName evidence="2">Uncharacterized protein</fullName>
    </submittedName>
</protein>
<gene>
    <name evidence="2" type="ORF">J1N35_032706</name>
</gene>
<keyword evidence="3" id="KW-1185">Reference proteome</keyword>